<feature type="domain" description="Carrier" evidence="9">
    <location>
        <begin position="1745"/>
        <end position="1819"/>
    </location>
</feature>
<dbReference type="InterPro" id="IPR000873">
    <property type="entry name" value="AMP-dep_synth/lig_dom"/>
</dbReference>
<dbReference type="NCBIfam" id="NF003417">
    <property type="entry name" value="PRK04813.1"/>
    <property type="match status" value="2"/>
</dbReference>
<evidence type="ECO:0000256" key="3">
    <source>
        <dbReference type="ARBA" id="ARBA00022450"/>
    </source>
</evidence>
<feature type="domain" description="Carrier" evidence="9">
    <location>
        <begin position="703"/>
        <end position="778"/>
    </location>
</feature>
<dbReference type="CDD" id="cd05930">
    <property type="entry name" value="A_NRPS"/>
    <property type="match status" value="1"/>
</dbReference>
<dbReference type="Gene3D" id="3.30.559.30">
    <property type="entry name" value="Nonribosomal peptide synthetase, condensation domain"/>
    <property type="match status" value="3"/>
</dbReference>
<dbReference type="InterPro" id="IPR020845">
    <property type="entry name" value="AMP-binding_CS"/>
</dbReference>
<dbReference type="Gene3D" id="2.30.38.10">
    <property type="entry name" value="Luciferase, Domain 3"/>
    <property type="match status" value="2"/>
</dbReference>
<dbReference type="Pfam" id="PF00501">
    <property type="entry name" value="AMP-binding"/>
    <property type="match status" value="2"/>
</dbReference>
<dbReference type="PANTHER" id="PTHR45527">
    <property type="entry name" value="NONRIBOSOMAL PEPTIDE SYNTHETASE"/>
    <property type="match status" value="1"/>
</dbReference>
<evidence type="ECO:0000256" key="4">
    <source>
        <dbReference type="ARBA" id="ARBA00022553"/>
    </source>
</evidence>
<dbReference type="Proteomes" id="UP000812277">
    <property type="component" value="Unassembled WGS sequence"/>
</dbReference>
<gene>
    <name evidence="10" type="ORF">K0T92_24285</name>
</gene>
<dbReference type="PROSITE" id="PS00455">
    <property type="entry name" value="AMP_BINDING"/>
    <property type="match status" value="2"/>
</dbReference>
<dbReference type="CDD" id="cd12117">
    <property type="entry name" value="A_NRPS_Srf_like"/>
    <property type="match status" value="1"/>
</dbReference>
<evidence type="ECO:0000313" key="11">
    <source>
        <dbReference type="Proteomes" id="UP000812277"/>
    </source>
</evidence>
<dbReference type="CDD" id="cd19534">
    <property type="entry name" value="E_NRPS"/>
    <property type="match status" value="1"/>
</dbReference>
<keyword evidence="3" id="KW-0596">Phosphopantetheine</keyword>
<dbReference type="SUPFAM" id="SSF52777">
    <property type="entry name" value="CoA-dependent acyltransferases"/>
    <property type="match status" value="5"/>
</dbReference>
<evidence type="ECO:0000256" key="7">
    <source>
        <dbReference type="ARBA" id="ARBA00023194"/>
    </source>
</evidence>
<dbReference type="SUPFAM" id="SSF47336">
    <property type="entry name" value="ACP-like"/>
    <property type="match status" value="2"/>
</dbReference>
<dbReference type="Pfam" id="PF00668">
    <property type="entry name" value="Condensation"/>
    <property type="match status" value="3"/>
</dbReference>
<evidence type="ECO:0000256" key="5">
    <source>
        <dbReference type="ARBA" id="ARBA00022598"/>
    </source>
</evidence>
<keyword evidence="5" id="KW-0436">Ligase</keyword>
<dbReference type="InterPro" id="IPR009081">
    <property type="entry name" value="PP-bd_ACP"/>
</dbReference>
<evidence type="ECO:0000259" key="9">
    <source>
        <dbReference type="PROSITE" id="PS50075"/>
    </source>
</evidence>
<dbReference type="NCBIfam" id="TIGR01720">
    <property type="entry name" value="NRPS-para261"/>
    <property type="match status" value="1"/>
</dbReference>
<protein>
    <submittedName>
        <fullName evidence="10">Amino acid adenylation domain-containing protein</fullName>
    </submittedName>
</protein>
<dbReference type="InterPro" id="IPR025110">
    <property type="entry name" value="AMP-bd_C"/>
</dbReference>
<dbReference type="PANTHER" id="PTHR45527:SF1">
    <property type="entry name" value="FATTY ACID SYNTHASE"/>
    <property type="match status" value="1"/>
</dbReference>
<accession>A0ABS7DDK0</accession>
<dbReference type="InterPro" id="IPR023213">
    <property type="entry name" value="CAT-like_dom_sf"/>
</dbReference>
<dbReference type="InterPro" id="IPR045851">
    <property type="entry name" value="AMP-bd_C_sf"/>
</dbReference>
<organism evidence="10 11">
    <name type="scientific">Paenibacillus oenotherae</name>
    <dbReference type="NCBI Taxonomy" id="1435645"/>
    <lineage>
        <taxon>Bacteria</taxon>
        <taxon>Bacillati</taxon>
        <taxon>Bacillota</taxon>
        <taxon>Bacilli</taxon>
        <taxon>Bacillales</taxon>
        <taxon>Paenibacillaceae</taxon>
        <taxon>Paenibacillus</taxon>
    </lineage>
</organism>
<keyword evidence="4" id="KW-0597">Phosphoprotein</keyword>
<dbReference type="InterPro" id="IPR036736">
    <property type="entry name" value="ACP-like_sf"/>
</dbReference>
<evidence type="ECO:0000256" key="8">
    <source>
        <dbReference type="ARBA" id="ARBA00023268"/>
    </source>
</evidence>
<evidence type="ECO:0000256" key="2">
    <source>
        <dbReference type="ARBA" id="ARBA00006432"/>
    </source>
</evidence>
<dbReference type="InterPro" id="IPR010071">
    <property type="entry name" value="AA_adenyl_dom"/>
</dbReference>
<keyword evidence="6" id="KW-0677">Repeat</keyword>
<evidence type="ECO:0000256" key="6">
    <source>
        <dbReference type="ARBA" id="ARBA00022737"/>
    </source>
</evidence>
<comment type="caution">
    <text evidence="10">The sequence shown here is derived from an EMBL/GenBank/DDBJ whole genome shotgun (WGS) entry which is preliminary data.</text>
</comment>
<reference evidence="10 11" key="1">
    <citation type="submission" date="2021-07" db="EMBL/GenBank/DDBJ databases">
        <title>Paenibacillus radiodurans sp. nov., isolated from the southeastern edge of Tengger Desert.</title>
        <authorList>
            <person name="Zhang G."/>
        </authorList>
    </citation>
    <scope>NUCLEOTIDE SEQUENCE [LARGE SCALE GENOMIC DNA]</scope>
    <source>
        <strain evidence="10 11">DT7-4</strain>
    </source>
</reference>
<dbReference type="InterPro" id="IPR001242">
    <property type="entry name" value="Condensation_dom"/>
</dbReference>
<dbReference type="InterPro" id="IPR010060">
    <property type="entry name" value="NRPS_synth"/>
</dbReference>
<dbReference type="SUPFAM" id="SSF56801">
    <property type="entry name" value="Acetyl-CoA synthetase-like"/>
    <property type="match status" value="2"/>
</dbReference>
<dbReference type="SMART" id="SM00823">
    <property type="entry name" value="PKS_PP"/>
    <property type="match status" value="2"/>
</dbReference>
<dbReference type="Gene3D" id="3.30.559.10">
    <property type="entry name" value="Chloramphenicol acetyltransferase-like domain"/>
    <property type="match status" value="3"/>
</dbReference>
<dbReference type="Pfam" id="PF00550">
    <property type="entry name" value="PP-binding"/>
    <property type="match status" value="2"/>
</dbReference>
<dbReference type="EMBL" id="JAHZIJ010000035">
    <property type="protein sequence ID" value="MBW7477834.1"/>
    <property type="molecule type" value="Genomic_DNA"/>
</dbReference>
<sequence>EDIIIGTPVAGRPHADLEQVIGMFVGTLALRNEVKKEATFLEQVAEVKRRTLEAFEHADYPLEELVEKLDLERDMSRNPLFDTMFAMQNMTEAEASYGGGLKMTPYGGGEEAAKFDLTLQASEMEGRLVFQLQYRTSLYRRASMERLAGHFVQLLTEATSKPEERIGELSLLPEEERERLAAFNGTEAPYPKEQTIHGLFEEQVKRAPERTALVYGEERLSYAELNARSNRLARRLREQGVGADELVGIALERSTEMIVAILAVLKAGGAYVPIDPSYPEERIRYTLEDAEAKLVLTQTDLAEKFAGITESLLVLERKLLEEGDGTDLPEAAGAEHLAYVIYTSGSTGRPKGVLIEHRHAVNLLHSLQQSYPCLEQDSYLLKTSVTFDVSVAELFGWFLGGGRLIVLESGAEKEPESLIRTMNKHQVTHVNFVPSMLYAMMSALEQSEIGLPDTKYIFSAGEALTAALIRQYFLLRKQSKVMAALENLYGPTEATVYASRYAISEEDGERLRIPIGKPLDNIRLYVVNSELNQQPFGILGELCIAGAGLGRGYLNRPELTEEKFVNHCNGERLYRTGDLVRQLSDGTIEYWGRIDHQIKVRGYRIELGEIEARLLSHSQVQEAIVVALKDSDGNNDLCAYVTIGGNIGSADLRSYLGKELPNYMVPVFIVQLQQMPLTPNGKVDRKRLPVPDRNVVAGESYVAPRTELEAKLAEIWQSVLGLDRIGARDNFFELGGHSLKATALVARLHKELHVHLSLRSVFEAPTLEEMTKRITGYESSMYASIEAVEQRSWYPVSPAQKRMYFLNQLGGSQQSYNMPGAYVVTGELDQQRVEEAIRKLIRRHEPLRTSFELLDGIPVQRLHDEAVFSLETGKLPDADGKTIADCHAAFIRPFDLSRAPLLRAAVMTLSPDRHLFQIDMHHIISDGLSLDVMVKEFEQLYAGESLPELRIQYKDYVVWQERMAQSNEMKQQEKYWLDMFQGELPVLDLQTDFPRPAVQSFKGDAVHFTVGSAVTDGLRLIAQETGATLYMVLLAAYTVLVSKYSGLEDIVVGTPVSGRPHVDMESLMGMFVHTLALRNFPKADLLFVDYVEEVKQRTIDAFDHAEYQLEELIEKLGVARDLSRNPLFETLFAFRSKPSLGQRSSEWTIEPYEMADSVAKFSLSLYILEQEEDIVCSLEYCTALYNRETIERMKEHFLNVLGTVAANFTVPLHDIKLISEDEQYRIVHEFNDTWTPYPEEMTVDLLFEAKAQKHPEKLAAVWGESRLTYGQLNIRANRLAHSLMRRGICAGTVVAIAAERSLEMLVGILAVLKTGAAYLPIDPDQPMDRIQYMLEDCGVKFVLCQPGFEGKMPDVMERLAISATDSYGESEGCLMPSCAAGNDRLAYVMYTSGSTGKPKGVKVSHKNIVRLVCGSNFVDWNECGKILQTGAIGFDATTFEIFGALLNGGTLYLAPLAELLEPVSLRQLIQCHQITAMWLTSSLFNFLSDSTERVFEGIRVLLVGGEPLSPKHVAKVMREYDSIQIINGYGPTENTTFSTCYTIPNQEFAAIPIGRPISNSKAYIFSSGMQLAPIGVAGEIYVGGDGVAEGYLNNPELTAERFVPDPYAPNGKLYRTGDLGRWLSDGNIQYLGRIDSDQVKINGYRMELAEIETALNRLEEIQESAVIACEREDGSKYLSAFLVLMPACCDAADIRKRLLDYCPGYMIPSYFTTVDKLPLTLNGKIDRAALQALEKPKAESGRYEVPRNEAETLLATIWQSTLGIERIGIYDNFFECGGDSIKAIQMAARLQPHQLELSIKDIFQNPTIAELAKYLRKKESIVSQEPVEGELLPTPIQKWFFERDFTERYHFNHSVMMRSDSGVDEARLEKALLALANHHDAIRIVVIEEGKRLYNRPADCDRPIAFEVKDLRGAGSDMDLIREEAERLQRSVDLSNGPLLKACLFKTETCDYVLIVLHHLVVDGVSWRIILEDLMFGYKNSDQQETIKLPLKTHSFMQWSRQLEQYAESRSLLQEKAYWDQIESVELEEIPQDYTVQNNLTADSGAISVFLSVEETEQLLRNAHRAYHTEINDLLLTALGQAVKEWSGLQRVLLAMEGHGREQVVESVDISRTVGWFTSMYPVLLDMSRSEQLPYMIKSTKEMLRNLPHKGVGYGILKYLTPDDRWNGKRYDRQPPISFNYLGQFDQDIANEEFIVMDDELSGQSVSPSMERSCIFDIGAMIVNGKLSFTIEYNRKMYEASTVTRFADMLKDQLLRIIDLCLNQKEAEKTPSDLGYGKLALEEFEHLKKKLSIKLAGKKK</sequence>
<keyword evidence="8" id="KW-0511">Multifunctional enzyme</keyword>
<feature type="non-terminal residue" evidence="10">
    <location>
        <position position="1"/>
    </location>
</feature>
<dbReference type="Gene3D" id="3.40.50.980">
    <property type="match status" value="4"/>
</dbReference>
<comment type="cofactor">
    <cofactor evidence="1">
        <name>pantetheine 4'-phosphate</name>
        <dbReference type="ChEBI" id="CHEBI:47942"/>
    </cofactor>
</comment>
<comment type="similarity">
    <text evidence="2">Belongs to the ATP-dependent AMP-binding enzyme family.</text>
</comment>
<dbReference type="Pfam" id="PF13193">
    <property type="entry name" value="AMP-binding_C"/>
    <property type="match status" value="2"/>
</dbReference>
<dbReference type="NCBIfam" id="TIGR01733">
    <property type="entry name" value="AA-adenyl-dom"/>
    <property type="match status" value="2"/>
</dbReference>
<dbReference type="Gene3D" id="1.10.1200.10">
    <property type="entry name" value="ACP-like"/>
    <property type="match status" value="2"/>
</dbReference>
<dbReference type="PROSITE" id="PS50075">
    <property type="entry name" value="CARRIER"/>
    <property type="match status" value="2"/>
</dbReference>
<dbReference type="Gene3D" id="3.30.300.30">
    <property type="match status" value="2"/>
</dbReference>
<dbReference type="InterPro" id="IPR006162">
    <property type="entry name" value="Ppantetheine_attach_site"/>
</dbReference>
<name>A0ABS7DDK0_9BACL</name>
<dbReference type="CDD" id="cd19531">
    <property type="entry name" value="LCL_NRPS-like"/>
    <property type="match status" value="1"/>
</dbReference>
<dbReference type="InterPro" id="IPR020806">
    <property type="entry name" value="PKS_PP-bd"/>
</dbReference>
<proteinExistence type="inferred from homology"/>
<evidence type="ECO:0000313" key="10">
    <source>
        <dbReference type="EMBL" id="MBW7477834.1"/>
    </source>
</evidence>
<evidence type="ECO:0000256" key="1">
    <source>
        <dbReference type="ARBA" id="ARBA00001957"/>
    </source>
</evidence>
<keyword evidence="7" id="KW-0045">Antibiotic biosynthesis</keyword>
<keyword evidence="11" id="KW-1185">Reference proteome</keyword>
<dbReference type="PROSITE" id="PS00012">
    <property type="entry name" value="PHOSPHOPANTETHEINE"/>
    <property type="match status" value="2"/>
</dbReference>